<accession>A0AAD9JLG7</accession>
<dbReference type="PROSITE" id="PS50157">
    <property type="entry name" value="ZINC_FINGER_C2H2_2"/>
    <property type="match status" value="1"/>
</dbReference>
<dbReference type="PROSITE" id="PS00028">
    <property type="entry name" value="ZINC_FINGER_C2H2_1"/>
    <property type="match status" value="1"/>
</dbReference>
<dbReference type="InterPro" id="IPR013087">
    <property type="entry name" value="Znf_C2H2_type"/>
</dbReference>
<feature type="compositionally biased region" description="Polar residues" evidence="2">
    <location>
        <begin position="1"/>
        <end position="13"/>
    </location>
</feature>
<evidence type="ECO:0000256" key="2">
    <source>
        <dbReference type="SAM" id="MobiDB-lite"/>
    </source>
</evidence>
<dbReference type="InterPro" id="IPR036236">
    <property type="entry name" value="Znf_C2H2_sf"/>
</dbReference>
<proteinExistence type="predicted"/>
<keyword evidence="1" id="KW-0862">Zinc</keyword>
<evidence type="ECO:0000313" key="5">
    <source>
        <dbReference type="Proteomes" id="UP001208570"/>
    </source>
</evidence>
<feature type="region of interest" description="Disordered" evidence="2">
    <location>
        <begin position="1"/>
        <end position="74"/>
    </location>
</feature>
<keyword evidence="1" id="KW-0479">Metal-binding</keyword>
<dbReference type="Proteomes" id="UP001208570">
    <property type="component" value="Unassembled WGS sequence"/>
</dbReference>
<organism evidence="4 5">
    <name type="scientific">Paralvinella palmiformis</name>
    <dbReference type="NCBI Taxonomy" id="53620"/>
    <lineage>
        <taxon>Eukaryota</taxon>
        <taxon>Metazoa</taxon>
        <taxon>Spiralia</taxon>
        <taxon>Lophotrochozoa</taxon>
        <taxon>Annelida</taxon>
        <taxon>Polychaeta</taxon>
        <taxon>Sedentaria</taxon>
        <taxon>Canalipalpata</taxon>
        <taxon>Terebellida</taxon>
        <taxon>Terebelliformia</taxon>
        <taxon>Alvinellidae</taxon>
        <taxon>Paralvinella</taxon>
    </lineage>
</organism>
<evidence type="ECO:0000259" key="3">
    <source>
        <dbReference type="PROSITE" id="PS50157"/>
    </source>
</evidence>
<reference evidence="4" key="1">
    <citation type="journal article" date="2023" name="Mol. Biol. Evol.">
        <title>Third-Generation Sequencing Reveals the Adaptive Role of the Epigenome in Three Deep-Sea Polychaetes.</title>
        <authorList>
            <person name="Perez M."/>
            <person name="Aroh O."/>
            <person name="Sun Y."/>
            <person name="Lan Y."/>
            <person name="Juniper S.K."/>
            <person name="Young C.R."/>
            <person name="Angers B."/>
            <person name="Qian P.Y."/>
        </authorList>
    </citation>
    <scope>NUCLEOTIDE SEQUENCE</scope>
    <source>
        <strain evidence="4">P08H-3</strain>
    </source>
</reference>
<dbReference type="AlphaFoldDB" id="A0AAD9JLG7"/>
<dbReference type="SUPFAM" id="SSF57667">
    <property type="entry name" value="beta-beta-alpha zinc fingers"/>
    <property type="match status" value="1"/>
</dbReference>
<protein>
    <recommendedName>
        <fullName evidence="3">C2H2-type domain-containing protein</fullName>
    </recommendedName>
</protein>
<dbReference type="Gene3D" id="3.30.160.60">
    <property type="entry name" value="Classic Zinc Finger"/>
    <property type="match status" value="1"/>
</dbReference>
<dbReference type="EMBL" id="JAODUP010000243">
    <property type="protein sequence ID" value="KAK2155296.1"/>
    <property type="molecule type" value="Genomic_DNA"/>
</dbReference>
<sequence length="184" mass="20294">MDSKSNSDTNNNEALRLANHDISAGPTPSTSGIAQLIKEVDGVTENGGHRNSSPPSHDEEVPKLTDGSPTEDEFILPLDGSTEATGKNPKSSGHIRANCCNLCGKKCWKASDLKRHLVYHLRRKPFKCNPVYLCTSVVDNNTIRGRRQPSSWRSSVREESYTRSVQSWYSDGGGDRYLDENEGT</sequence>
<feature type="domain" description="C2H2-type" evidence="3">
    <location>
        <begin position="98"/>
        <end position="125"/>
    </location>
</feature>
<evidence type="ECO:0000256" key="1">
    <source>
        <dbReference type="PROSITE-ProRule" id="PRU00042"/>
    </source>
</evidence>
<keyword evidence="5" id="KW-1185">Reference proteome</keyword>
<gene>
    <name evidence="4" type="ORF">LSH36_243g01051</name>
</gene>
<dbReference type="GO" id="GO:0008270">
    <property type="term" value="F:zinc ion binding"/>
    <property type="evidence" value="ECO:0007669"/>
    <property type="project" value="UniProtKB-KW"/>
</dbReference>
<keyword evidence="1" id="KW-0863">Zinc-finger</keyword>
<evidence type="ECO:0000313" key="4">
    <source>
        <dbReference type="EMBL" id="KAK2155296.1"/>
    </source>
</evidence>
<name>A0AAD9JLG7_9ANNE</name>
<comment type="caution">
    <text evidence="4">The sequence shown here is derived from an EMBL/GenBank/DDBJ whole genome shotgun (WGS) entry which is preliminary data.</text>
</comment>